<evidence type="ECO:0000256" key="1">
    <source>
        <dbReference type="SAM" id="MobiDB-lite"/>
    </source>
</evidence>
<reference evidence="2 3" key="1">
    <citation type="submission" date="2024-09" db="EMBL/GenBank/DDBJ databases">
        <authorList>
            <person name="Sun Q."/>
            <person name="Mori K."/>
        </authorList>
    </citation>
    <scope>NUCLEOTIDE SEQUENCE [LARGE SCALE GENOMIC DNA]</scope>
    <source>
        <strain evidence="2 3">CCM 7792</strain>
    </source>
</reference>
<sequence length="163" mass="17605">MYRPIDMSPRVACSALHHRRKLVRARVVALQSEPDGSFARHFPAVVAHVEAAFRHEEIILELLGDDCLHALRASHGLILSGLHRAMARVEGGDIGLGRQVIDAMAGVLATGWPVTVPGVLHADCGRHSVARAHRLRSATHLPERAAAARRAAPGQPTRVEGSR</sequence>
<dbReference type="RefSeq" id="WP_379678766.1">
    <property type="nucleotide sequence ID" value="NZ_JBHLWP010000009.1"/>
</dbReference>
<name>A0ABV6FEJ1_9BURK</name>
<dbReference type="Proteomes" id="UP001589773">
    <property type="component" value="Unassembled WGS sequence"/>
</dbReference>
<feature type="region of interest" description="Disordered" evidence="1">
    <location>
        <begin position="140"/>
        <end position="163"/>
    </location>
</feature>
<proteinExistence type="predicted"/>
<organism evidence="2 3">
    <name type="scientific">Massilia consociata</name>
    <dbReference type="NCBI Taxonomy" id="760117"/>
    <lineage>
        <taxon>Bacteria</taxon>
        <taxon>Pseudomonadati</taxon>
        <taxon>Pseudomonadota</taxon>
        <taxon>Betaproteobacteria</taxon>
        <taxon>Burkholderiales</taxon>
        <taxon>Oxalobacteraceae</taxon>
        <taxon>Telluria group</taxon>
        <taxon>Massilia</taxon>
    </lineage>
</organism>
<comment type="caution">
    <text evidence="2">The sequence shown here is derived from an EMBL/GenBank/DDBJ whole genome shotgun (WGS) entry which is preliminary data.</text>
</comment>
<evidence type="ECO:0000313" key="2">
    <source>
        <dbReference type="EMBL" id="MFC0251940.1"/>
    </source>
</evidence>
<accession>A0ABV6FEJ1</accession>
<keyword evidence="3" id="KW-1185">Reference proteome</keyword>
<gene>
    <name evidence="2" type="ORF">ACFFJK_08570</name>
</gene>
<protein>
    <submittedName>
        <fullName evidence="2">Uncharacterized protein</fullName>
    </submittedName>
</protein>
<dbReference type="EMBL" id="JBHLWP010000009">
    <property type="protein sequence ID" value="MFC0251940.1"/>
    <property type="molecule type" value="Genomic_DNA"/>
</dbReference>
<evidence type="ECO:0000313" key="3">
    <source>
        <dbReference type="Proteomes" id="UP001589773"/>
    </source>
</evidence>